<dbReference type="Ensembl" id="ENSAMXT00000044679.1">
    <property type="protein sequence ID" value="ENSAMXP00000034447.1"/>
    <property type="gene ID" value="ENSAMXG00000030923.1"/>
</dbReference>
<name>A0A3B1IWJ3_ASTMX</name>
<dbReference type="Gene3D" id="1.20.870.10">
    <property type="entry name" value="Son of sevenless (SoS) protein Chain: S domain 1"/>
    <property type="match status" value="1"/>
</dbReference>
<protein>
    <submittedName>
        <fullName evidence="1">Uncharacterized protein</fullName>
    </submittedName>
</protein>
<dbReference type="Bgee" id="ENSAMXG00000030923">
    <property type="expression patterns" value="Expressed in head kidney and 14 other cell types or tissues"/>
</dbReference>
<organism evidence="1 2">
    <name type="scientific">Astyanax mexicanus</name>
    <name type="common">Blind cave fish</name>
    <name type="synonym">Astyanax fasciatus mexicanus</name>
    <dbReference type="NCBI Taxonomy" id="7994"/>
    <lineage>
        <taxon>Eukaryota</taxon>
        <taxon>Metazoa</taxon>
        <taxon>Chordata</taxon>
        <taxon>Craniata</taxon>
        <taxon>Vertebrata</taxon>
        <taxon>Euteleostomi</taxon>
        <taxon>Actinopterygii</taxon>
        <taxon>Neopterygii</taxon>
        <taxon>Teleostei</taxon>
        <taxon>Ostariophysi</taxon>
        <taxon>Characiformes</taxon>
        <taxon>Characoidei</taxon>
        <taxon>Acestrorhamphidae</taxon>
        <taxon>Acestrorhamphinae</taxon>
        <taxon>Astyanax</taxon>
    </lineage>
</organism>
<reference evidence="2" key="2">
    <citation type="journal article" date="2014" name="Nat. Commun.">
        <title>The cavefish genome reveals candidate genes for eye loss.</title>
        <authorList>
            <person name="McGaugh S.E."/>
            <person name="Gross J.B."/>
            <person name="Aken B."/>
            <person name="Blin M."/>
            <person name="Borowsky R."/>
            <person name="Chalopin D."/>
            <person name="Hinaux H."/>
            <person name="Jeffery W.R."/>
            <person name="Keene A."/>
            <person name="Ma L."/>
            <person name="Minx P."/>
            <person name="Murphy D."/>
            <person name="O'Quin K.E."/>
            <person name="Retaux S."/>
            <person name="Rohner N."/>
            <person name="Searle S.M."/>
            <person name="Stahl B.A."/>
            <person name="Tabin C."/>
            <person name="Volff J.N."/>
            <person name="Yoshizawa M."/>
            <person name="Warren W.C."/>
        </authorList>
    </citation>
    <scope>NUCLEOTIDE SEQUENCE [LARGE SCALE GENOMIC DNA]</scope>
    <source>
        <strain evidence="2">female</strain>
    </source>
</reference>
<reference evidence="1" key="3">
    <citation type="submission" date="2025-08" db="UniProtKB">
        <authorList>
            <consortium name="Ensembl"/>
        </authorList>
    </citation>
    <scope>IDENTIFICATION</scope>
</reference>
<keyword evidence="2" id="KW-1185">Reference proteome</keyword>
<evidence type="ECO:0000313" key="2">
    <source>
        <dbReference type="Proteomes" id="UP000018467"/>
    </source>
</evidence>
<accession>A0A3B1IWJ3</accession>
<reference evidence="1" key="4">
    <citation type="submission" date="2025-09" db="UniProtKB">
        <authorList>
            <consortium name="Ensembl"/>
        </authorList>
    </citation>
    <scope>IDENTIFICATION</scope>
</reference>
<reference evidence="2" key="1">
    <citation type="submission" date="2013-03" db="EMBL/GenBank/DDBJ databases">
        <authorList>
            <person name="Jeffery W."/>
            <person name="Warren W."/>
            <person name="Wilson R.K."/>
        </authorList>
    </citation>
    <scope>NUCLEOTIDE SEQUENCE</scope>
    <source>
        <strain evidence="2">female</strain>
    </source>
</reference>
<dbReference type="Proteomes" id="UP000018467">
    <property type="component" value="Unassembled WGS sequence"/>
</dbReference>
<proteinExistence type="predicted"/>
<sequence>MKCCNILWENKTDPVQEWGEEFEDGAVFGITLRREPVQQAAVARWLLSSC</sequence>
<dbReference type="InParanoid" id="A0A3B1IWJ3"/>
<evidence type="ECO:0000313" key="1">
    <source>
        <dbReference type="Ensembl" id="ENSAMXP00000034447.1"/>
    </source>
</evidence>
<dbReference type="AlphaFoldDB" id="A0A3B1IWJ3"/>